<name>A0ACB8TVA7_9APHY</name>
<dbReference type="Proteomes" id="UP001055072">
    <property type="component" value="Unassembled WGS sequence"/>
</dbReference>
<reference evidence="1" key="1">
    <citation type="journal article" date="2021" name="Environ. Microbiol.">
        <title>Gene family expansions and transcriptome signatures uncover fungal adaptations to wood decay.</title>
        <authorList>
            <person name="Hage H."/>
            <person name="Miyauchi S."/>
            <person name="Viragh M."/>
            <person name="Drula E."/>
            <person name="Min B."/>
            <person name="Chaduli D."/>
            <person name="Navarro D."/>
            <person name="Favel A."/>
            <person name="Norest M."/>
            <person name="Lesage-Meessen L."/>
            <person name="Balint B."/>
            <person name="Merenyi Z."/>
            <person name="de Eugenio L."/>
            <person name="Morin E."/>
            <person name="Martinez A.T."/>
            <person name="Baldrian P."/>
            <person name="Stursova M."/>
            <person name="Martinez M.J."/>
            <person name="Novotny C."/>
            <person name="Magnuson J.K."/>
            <person name="Spatafora J.W."/>
            <person name="Maurice S."/>
            <person name="Pangilinan J."/>
            <person name="Andreopoulos W."/>
            <person name="LaButti K."/>
            <person name="Hundley H."/>
            <person name="Na H."/>
            <person name="Kuo A."/>
            <person name="Barry K."/>
            <person name="Lipzen A."/>
            <person name="Henrissat B."/>
            <person name="Riley R."/>
            <person name="Ahrendt S."/>
            <person name="Nagy L.G."/>
            <person name="Grigoriev I.V."/>
            <person name="Martin F."/>
            <person name="Rosso M.N."/>
        </authorList>
    </citation>
    <scope>NUCLEOTIDE SEQUENCE</scope>
    <source>
        <strain evidence="1">CBS 384.51</strain>
    </source>
</reference>
<proteinExistence type="predicted"/>
<organism evidence="1 2">
    <name type="scientific">Irpex rosettiformis</name>
    <dbReference type="NCBI Taxonomy" id="378272"/>
    <lineage>
        <taxon>Eukaryota</taxon>
        <taxon>Fungi</taxon>
        <taxon>Dikarya</taxon>
        <taxon>Basidiomycota</taxon>
        <taxon>Agaricomycotina</taxon>
        <taxon>Agaricomycetes</taxon>
        <taxon>Polyporales</taxon>
        <taxon>Irpicaceae</taxon>
        <taxon>Irpex</taxon>
    </lineage>
</organism>
<dbReference type="EMBL" id="MU274927">
    <property type="protein sequence ID" value="KAI0085871.1"/>
    <property type="molecule type" value="Genomic_DNA"/>
</dbReference>
<evidence type="ECO:0000313" key="2">
    <source>
        <dbReference type="Proteomes" id="UP001055072"/>
    </source>
</evidence>
<comment type="caution">
    <text evidence="1">The sequence shown here is derived from an EMBL/GenBank/DDBJ whole genome shotgun (WGS) entry which is preliminary data.</text>
</comment>
<feature type="non-terminal residue" evidence="1">
    <location>
        <position position="71"/>
    </location>
</feature>
<protein>
    <submittedName>
        <fullName evidence="1">Kinase-like domain-containing protein</fullName>
    </submittedName>
</protein>
<sequence>LYSGDLTKHIPRSSCLRERDRLQVAIAELVSAVEHLHGVGIMHRDIKPNNVFISNDGHVALGDFGLAHVTP</sequence>
<evidence type="ECO:0000313" key="1">
    <source>
        <dbReference type="EMBL" id="KAI0085871.1"/>
    </source>
</evidence>
<accession>A0ACB8TVA7</accession>
<gene>
    <name evidence="1" type="ORF">BDY19DRAFT_858708</name>
</gene>
<feature type="non-terminal residue" evidence="1">
    <location>
        <position position="1"/>
    </location>
</feature>
<keyword evidence="2" id="KW-1185">Reference proteome</keyword>